<evidence type="ECO:0000256" key="6">
    <source>
        <dbReference type="SAM" id="Phobius"/>
    </source>
</evidence>
<name>A0ABU1DJ89_9HYPH</name>
<sequence>MTSTAPPPRWLSGRSLAALAASVVACFAASQLGALATYPNLGWYEGLAKPWFRPPNWAFPVAWTILYAMMALAAWRVAMTSEGAPRRRALTAFGVQLALNIAWSFAFFAARSPLLGLVDIAALLAAILWTIVRFRPIDGLAAALLCPYVLWVSYAATLNAAILILNP</sequence>
<feature type="transmembrane region" description="Helical" evidence="6">
    <location>
        <begin position="57"/>
        <end position="77"/>
    </location>
</feature>
<dbReference type="PIRSF" id="PIRSF005859">
    <property type="entry name" value="PBR"/>
    <property type="match status" value="1"/>
</dbReference>
<evidence type="ECO:0000256" key="2">
    <source>
        <dbReference type="ARBA" id="ARBA00007524"/>
    </source>
</evidence>
<feature type="transmembrane region" description="Helical" evidence="6">
    <location>
        <begin position="89"/>
        <end position="108"/>
    </location>
</feature>
<dbReference type="CDD" id="cd15904">
    <property type="entry name" value="TSPO_MBR"/>
    <property type="match status" value="1"/>
</dbReference>
<keyword evidence="5 6" id="KW-0472">Membrane</keyword>
<proteinExistence type="inferred from homology"/>
<dbReference type="PANTHER" id="PTHR10057">
    <property type="entry name" value="PERIPHERAL-TYPE BENZODIAZEPINE RECEPTOR"/>
    <property type="match status" value="1"/>
</dbReference>
<dbReference type="Proteomes" id="UP001181622">
    <property type="component" value="Unassembled WGS sequence"/>
</dbReference>
<dbReference type="PANTHER" id="PTHR10057:SF0">
    <property type="entry name" value="TRANSLOCATOR PROTEIN"/>
    <property type="match status" value="1"/>
</dbReference>
<dbReference type="InterPro" id="IPR004307">
    <property type="entry name" value="TspO_MBR"/>
</dbReference>
<evidence type="ECO:0000256" key="5">
    <source>
        <dbReference type="ARBA" id="ARBA00023136"/>
    </source>
</evidence>
<evidence type="ECO:0000256" key="4">
    <source>
        <dbReference type="ARBA" id="ARBA00022989"/>
    </source>
</evidence>
<organism evidence="7 8">
    <name type="scientific">Chelatococcus sambhunathii</name>
    <dbReference type="NCBI Taxonomy" id="363953"/>
    <lineage>
        <taxon>Bacteria</taxon>
        <taxon>Pseudomonadati</taxon>
        <taxon>Pseudomonadota</taxon>
        <taxon>Alphaproteobacteria</taxon>
        <taxon>Hyphomicrobiales</taxon>
        <taxon>Chelatococcaceae</taxon>
        <taxon>Chelatococcus</taxon>
    </lineage>
</organism>
<evidence type="ECO:0000256" key="3">
    <source>
        <dbReference type="ARBA" id="ARBA00022692"/>
    </source>
</evidence>
<comment type="caution">
    <text evidence="7">The sequence shown here is derived from an EMBL/GenBank/DDBJ whole genome shotgun (WGS) entry which is preliminary data.</text>
</comment>
<comment type="similarity">
    <text evidence="2">Belongs to the TspO/BZRP family.</text>
</comment>
<dbReference type="Pfam" id="PF03073">
    <property type="entry name" value="TspO_MBR"/>
    <property type="match status" value="1"/>
</dbReference>
<keyword evidence="4 6" id="KW-1133">Transmembrane helix</keyword>
<comment type="subcellular location">
    <subcellularLocation>
        <location evidence="1">Membrane</location>
        <topology evidence="1">Multi-pass membrane protein</topology>
    </subcellularLocation>
</comment>
<reference evidence="7" key="1">
    <citation type="submission" date="2020-10" db="EMBL/GenBank/DDBJ databases">
        <authorList>
            <person name="Abbas A."/>
            <person name="Razzaq R."/>
            <person name="Waqas M."/>
            <person name="Abbas N."/>
            <person name="Nielsen T.K."/>
            <person name="Hansen L.H."/>
            <person name="Hussain S."/>
            <person name="Shahid M."/>
        </authorList>
    </citation>
    <scope>NUCLEOTIDE SEQUENCE</scope>
    <source>
        <strain evidence="7">S14</strain>
    </source>
</reference>
<dbReference type="EMBL" id="JADBEO010000042">
    <property type="protein sequence ID" value="MDR4308189.1"/>
    <property type="molecule type" value="Genomic_DNA"/>
</dbReference>
<dbReference type="RefSeq" id="WP_309393723.1">
    <property type="nucleotide sequence ID" value="NZ_JADBEO010000042.1"/>
</dbReference>
<gene>
    <name evidence="7" type="ORF">IHQ68_16335</name>
</gene>
<feature type="transmembrane region" description="Helical" evidence="6">
    <location>
        <begin position="114"/>
        <end position="132"/>
    </location>
</feature>
<keyword evidence="3 6" id="KW-0812">Transmembrane</keyword>
<dbReference type="Gene3D" id="1.20.1260.100">
    <property type="entry name" value="TspO/MBR protein"/>
    <property type="match status" value="1"/>
</dbReference>
<dbReference type="InterPro" id="IPR038330">
    <property type="entry name" value="TspO/MBR-related_sf"/>
</dbReference>
<accession>A0ABU1DJ89</accession>
<evidence type="ECO:0000313" key="7">
    <source>
        <dbReference type="EMBL" id="MDR4308189.1"/>
    </source>
</evidence>
<protein>
    <submittedName>
        <fullName evidence="7">Tryptophan-rich sensory protein</fullName>
    </submittedName>
</protein>
<keyword evidence="8" id="KW-1185">Reference proteome</keyword>
<evidence type="ECO:0000313" key="8">
    <source>
        <dbReference type="Proteomes" id="UP001181622"/>
    </source>
</evidence>
<evidence type="ECO:0000256" key="1">
    <source>
        <dbReference type="ARBA" id="ARBA00004141"/>
    </source>
</evidence>
<feature type="transmembrane region" description="Helical" evidence="6">
    <location>
        <begin position="139"/>
        <end position="165"/>
    </location>
</feature>